<dbReference type="InterPro" id="IPR029062">
    <property type="entry name" value="Class_I_gatase-like"/>
</dbReference>
<keyword evidence="3" id="KW-1185">Reference proteome</keyword>
<comment type="caution">
    <text evidence="2">The sequence shown here is derived from an EMBL/GenBank/DDBJ whole genome shotgun (WGS) entry which is preliminary data.</text>
</comment>
<sequence length="405" mass="45041">MATELKGICTVMQLSKFSDFEGQDLLAFQDLAARLDQSSRSVSRIPLTMRPHLLRVSLRTFSTPRFEPFLKHELKRQKLQFSASLLEMALPSRLVGPTSSSKPQYAMATHSASSILRCFIIQVGCTMSWIIRLELIPSRSVPSDVLDERTSAPHVSLEGRSTEARKALIFTKMEDYVHDSTPAMASWVLCKLQEFGWKGVVTDDKDFLESEEKLSAYDLVVFLNNSGQIFDKTEALMKHIEQGKGVVGVHAAIAAFLNGKDASGATVMEPTSEIFHTIFGSHFKNHPPVQKGKVSMNFKNDLGPNLVSVPSEFMHTDEFFNFTKNVYDDPSITVVASLDESTTDGGLMGERHPLAWYRNIGEQKAPVFYSALGHFSHFYNGTGGADSEYVTTILEAGLRYCCDNS</sequence>
<dbReference type="Pfam" id="PF06283">
    <property type="entry name" value="ThuA"/>
    <property type="match status" value="1"/>
</dbReference>
<organism evidence="2 3">
    <name type="scientific">Cylindrotheca closterium</name>
    <dbReference type="NCBI Taxonomy" id="2856"/>
    <lineage>
        <taxon>Eukaryota</taxon>
        <taxon>Sar</taxon>
        <taxon>Stramenopiles</taxon>
        <taxon>Ochrophyta</taxon>
        <taxon>Bacillariophyta</taxon>
        <taxon>Bacillariophyceae</taxon>
        <taxon>Bacillariophycidae</taxon>
        <taxon>Bacillariales</taxon>
        <taxon>Bacillariaceae</taxon>
        <taxon>Cylindrotheca</taxon>
    </lineage>
</organism>
<dbReference type="EMBL" id="CAKOGP040001870">
    <property type="protein sequence ID" value="CAJ1954806.1"/>
    <property type="molecule type" value="Genomic_DNA"/>
</dbReference>
<gene>
    <name evidence="2" type="ORF">CYCCA115_LOCUS15398</name>
</gene>
<dbReference type="AlphaFoldDB" id="A0AAD2FWJ9"/>
<dbReference type="PANTHER" id="PTHR40469">
    <property type="entry name" value="SECRETED GLYCOSYL HYDROLASE"/>
    <property type="match status" value="1"/>
</dbReference>
<proteinExistence type="predicted"/>
<dbReference type="Proteomes" id="UP001295423">
    <property type="component" value="Unassembled WGS sequence"/>
</dbReference>
<evidence type="ECO:0000259" key="1">
    <source>
        <dbReference type="Pfam" id="PF06283"/>
    </source>
</evidence>
<dbReference type="SUPFAM" id="SSF52317">
    <property type="entry name" value="Class I glutamine amidotransferase-like"/>
    <property type="match status" value="1"/>
</dbReference>
<dbReference type="Gene3D" id="3.40.50.880">
    <property type="match status" value="1"/>
</dbReference>
<dbReference type="PANTHER" id="PTHR40469:SF2">
    <property type="entry name" value="GALACTOSE-BINDING DOMAIN-LIKE SUPERFAMILY PROTEIN"/>
    <property type="match status" value="1"/>
</dbReference>
<evidence type="ECO:0000313" key="2">
    <source>
        <dbReference type="EMBL" id="CAJ1954806.1"/>
    </source>
</evidence>
<protein>
    <recommendedName>
        <fullName evidence="1">ThuA-like domain-containing protein</fullName>
    </recommendedName>
</protein>
<name>A0AAD2FWJ9_9STRA</name>
<accession>A0AAD2FWJ9</accession>
<evidence type="ECO:0000313" key="3">
    <source>
        <dbReference type="Proteomes" id="UP001295423"/>
    </source>
</evidence>
<dbReference type="InterPro" id="IPR029010">
    <property type="entry name" value="ThuA-like"/>
</dbReference>
<feature type="domain" description="ThuA-like" evidence="1">
    <location>
        <begin position="166"/>
        <end position="380"/>
    </location>
</feature>
<reference evidence="2" key="1">
    <citation type="submission" date="2023-08" db="EMBL/GenBank/DDBJ databases">
        <authorList>
            <person name="Audoor S."/>
            <person name="Bilcke G."/>
        </authorList>
    </citation>
    <scope>NUCLEOTIDE SEQUENCE</scope>
</reference>